<keyword evidence="2" id="KW-1185">Reference proteome</keyword>
<dbReference type="GeneID" id="54985047"/>
<organism evidence="1 2">
    <name type="scientific">Vibrio phage JSF12</name>
    <dbReference type="NCBI Taxonomy" id="1983595"/>
    <lineage>
        <taxon>Viruses</taxon>
        <taxon>Duplodnaviria</taxon>
        <taxon>Heunggongvirae</taxon>
        <taxon>Uroviricota</taxon>
        <taxon>Caudoviricetes</taxon>
        <taxon>Demerecviridae</taxon>
        <taxon>Ermolyevavirinae</taxon>
        <taxon>Jesfedecavirus</taxon>
        <taxon>Jesfedecavirus JSF12</taxon>
    </lineage>
</organism>
<proteinExistence type="predicted"/>
<evidence type="ECO:0000313" key="1">
    <source>
        <dbReference type="EMBL" id="ASV43607.1"/>
    </source>
</evidence>
<sequence>MSLLEGLQDVAEALREGAYIHARQDLESLVCMANDQTIRQWLVNAITSGDCSTALTYVSAAIRKLGG</sequence>
<name>A0A2D0Z3I1_9CAUD</name>
<dbReference type="RefSeq" id="YP_009794772.1">
    <property type="nucleotide sequence ID" value="NC_047882.1"/>
</dbReference>
<dbReference type="KEGG" id="vg:54985047"/>
<dbReference type="EMBL" id="KY883655">
    <property type="protein sequence ID" value="ASV43607.1"/>
    <property type="molecule type" value="Genomic_DNA"/>
</dbReference>
<dbReference type="Proteomes" id="UP000241680">
    <property type="component" value="Segment"/>
</dbReference>
<reference evidence="1 2" key="1">
    <citation type="journal article" date="2017" name="Sci. Rep.">
        <title>Analysis of the CRISPR-Cas system in bacteriophages active on epidemic strains of Vibrio cholerae in Bangladesh.</title>
        <authorList>
            <person name="Naser I.B."/>
            <person name="Hoque M.M."/>
            <person name="Nahid M.A."/>
            <person name="Tareq T.M."/>
            <person name="Rocky M.K."/>
            <person name="Faruque S.M."/>
        </authorList>
    </citation>
    <scope>NUCLEOTIDE SEQUENCE [LARGE SCALE GENOMIC DNA]</scope>
</reference>
<protein>
    <submittedName>
        <fullName evidence="1">Uncharacterized protein</fullName>
    </submittedName>
</protein>
<accession>A0A2D0Z3I1</accession>
<evidence type="ECO:0000313" key="2">
    <source>
        <dbReference type="Proteomes" id="UP000241680"/>
    </source>
</evidence>